<evidence type="ECO:0000256" key="1">
    <source>
        <dbReference type="SAM" id="MobiDB-lite"/>
    </source>
</evidence>
<dbReference type="RefSeq" id="WP_418161514.1">
    <property type="nucleotide sequence ID" value="NZ_JBBLZC010000032.1"/>
</dbReference>
<accession>A0ABU8XZ94</accession>
<evidence type="ECO:0000313" key="3">
    <source>
        <dbReference type="Proteomes" id="UP001375743"/>
    </source>
</evidence>
<keyword evidence="3" id="KW-1185">Reference proteome</keyword>
<name>A0ABU8XZ94_9PROT</name>
<sequence length="88" mass="9580">MEDDLTFFRQNAARDKARGVDNGWELAIAHLEHFLDGTGTPVVLSSEQVARMPAFVNAEEVARQKSEATFTANTDRPELNTAPGASCS</sequence>
<protein>
    <submittedName>
        <fullName evidence="2">Uncharacterized protein</fullName>
    </submittedName>
</protein>
<gene>
    <name evidence="2" type="ORF">U1T56_21135</name>
</gene>
<dbReference type="Proteomes" id="UP001375743">
    <property type="component" value="Unassembled WGS sequence"/>
</dbReference>
<reference evidence="2 3" key="1">
    <citation type="submission" date="2024-01" db="EMBL/GenBank/DDBJ databases">
        <title>Multi-omics insights into the function and evolution of sodium benzoate biodegradation pathways in Benzoatithermus flavus gen. nov., sp. nov. from hot spring.</title>
        <authorList>
            <person name="Hu C.-J."/>
            <person name="Li W.-J."/>
        </authorList>
    </citation>
    <scope>NUCLEOTIDE SEQUENCE [LARGE SCALE GENOMIC DNA]</scope>
    <source>
        <strain evidence="2 3">SYSU G07066</strain>
    </source>
</reference>
<comment type="caution">
    <text evidence="2">The sequence shown here is derived from an EMBL/GenBank/DDBJ whole genome shotgun (WGS) entry which is preliminary data.</text>
</comment>
<proteinExistence type="predicted"/>
<organism evidence="2 3">
    <name type="scientific">Benzoatithermus flavus</name>
    <dbReference type="NCBI Taxonomy" id="3108223"/>
    <lineage>
        <taxon>Bacteria</taxon>
        <taxon>Pseudomonadati</taxon>
        <taxon>Pseudomonadota</taxon>
        <taxon>Alphaproteobacteria</taxon>
        <taxon>Geminicoccales</taxon>
        <taxon>Geminicoccaceae</taxon>
        <taxon>Benzoatithermus</taxon>
    </lineage>
</organism>
<evidence type="ECO:0000313" key="2">
    <source>
        <dbReference type="EMBL" id="MEK0085664.1"/>
    </source>
</evidence>
<feature type="region of interest" description="Disordered" evidence="1">
    <location>
        <begin position="66"/>
        <end position="88"/>
    </location>
</feature>
<dbReference type="EMBL" id="JBBLZC010000032">
    <property type="protein sequence ID" value="MEK0085664.1"/>
    <property type="molecule type" value="Genomic_DNA"/>
</dbReference>